<evidence type="ECO:0000313" key="10">
    <source>
        <dbReference type="Proteomes" id="UP000821837"/>
    </source>
</evidence>
<dbReference type="SUPFAM" id="SSF48371">
    <property type="entry name" value="ARM repeat"/>
    <property type="match status" value="1"/>
</dbReference>
<dbReference type="AlphaFoldDB" id="A0A9D4PIE2"/>
<accession>A0A9D4PIE2</accession>
<dbReference type="GO" id="GO:0005049">
    <property type="term" value="F:nuclear export signal receptor activity"/>
    <property type="evidence" value="ECO:0007669"/>
    <property type="project" value="InterPro"/>
</dbReference>
<comment type="similarity">
    <text evidence="3">Belongs to the exportin family.</text>
</comment>
<evidence type="ECO:0000313" key="9">
    <source>
        <dbReference type="EMBL" id="KAH7942797.1"/>
    </source>
</evidence>
<evidence type="ECO:0000259" key="8">
    <source>
        <dbReference type="Pfam" id="PF08389"/>
    </source>
</evidence>
<sequence>MACDALDGALCQEVGSLVNEFFRDGTSNQRKHEIECRLSELNRQEGSWRHWLRLLCCHKEPGLLAFAFSALQDAISRQSLDLSARRELRSSLQHLLLSAQQQPAYVRNKLSKLLVDLACVDWPHNEPSFFDDIVQLCQSEDTQPLGLLLLQTTSEEVATAPRGGSLTATRLDELRLLVVQQMPRTWALITGVLKSSSSGGGSAHQALRCTEHLLSWLPLSAVDPKLVDALCCFCATAMASALQERQTQVDVEELGVLSLSCLCEALSRATASDLGSDCLRLLQQFAMGALQTAISSASAATSAHNSYLDKLMEFLRLFVGANLPCFEGNNPALPHLLSLLYDYTFRESSAERYCVCLEMWGTLLVRLAAHRSADNYRPLLQTLVAQLLARCCQAEGAARSLQEPQLALVAKAAELTPQDVCAQVLALLDPELNNYQSPHGAAAVERLHSLSAVLQALGRQAHLLASLRLLCTYLGTKAPPTELLVEAALPPILEQCPENVCEAACGLLLSLSSSVRPAQLLSLAPMQRLCEHLCQGSLRPLSFEVWCEILRFHLFIFVYSSYESAQELVVQAAHAALCLPWSGVPAAAQCWDQRAVAQSSLVNALAQPLLQKQRPGKVLDRCLRLLRALVEVLEGSGSRSKQVASAGLAPLWPLLLERLPPTLHCGGEDPVLGLLEALVRVMAAQMGASRVGPLLAALEQRVSRDSEEVKSAASGLEWLLALLLPLVREPSLGEFLPAILRLCLDQVHPRLAQCPVLVPVLGPPLFEILEQCLVCHWRRFFPGGVAAPEELHNGPEFGRLLSAYGWSLRIGEPGLVRQNLLALSALNRRCRLFHKVAFRECLLAQFVEALLNCLVSSPVRDLLRDEFQQLLFELAAVDFEAFYGHLLPALVPPEPLARLAWERDLPSFSRQMERLVGDLRRAAG</sequence>
<dbReference type="GO" id="GO:0005737">
    <property type="term" value="C:cytoplasm"/>
    <property type="evidence" value="ECO:0007669"/>
    <property type="project" value="UniProtKB-SubCell"/>
</dbReference>
<evidence type="ECO:0000256" key="6">
    <source>
        <dbReference type="ARBA" id="ARBA00022927"/>
    </source>
</evidence>
<dbReference type="GO" id="GO:0006611">
    <property type="term" value="P:protein export from nucleus"/>
    <property type="evidence" value="ECO:0007669"/>
    <property type="project" value="InterPro"/>
</dbReference>
<dbReference type="InterPro" id="IPR040016">
    <property type="entry name" value="XPO6"/>
</dbReference>
<dbReference type="Pfam" id="PF08389">
    <property type="entry name" value="Xpo1"/>
    <property type="match status" value="1"/>
</dbReference>
<comment type="caution">
    <text evidence="9">The sequence shown here is derived from an EMBL/GenBank/DDBJ whole genome shotgun (WGS) entry which is preliminary data.</text>
</comment>
<dbReference type="Proteomes" id="UP000821837">
    <property type="component" value="Unassembled WGS sequence"/>
</dbReference>
<keyword evidence="5" id="KW-0963">Cytoplasm</keyword>
<protein>
    <recommendedName>
        <fullName evidence="8">Exportin-1/Importin-beta-like domain-containing protein</fullName>
    </recommendedName>
</protein>
<evidence type="ECO:0000256" key="7">
    <source>
        <dbReference type="ARBA" id="ARBA00023242"/>
    </source>
</evidence>
<gene>
    <name evidence="9" type="ORF">HPB52_001579</name>
</gene>
<dbReference type="InterPro" id="IPR013598">
    <property type="entry name" value="Exportin-1/Importin-b-like"/>
</dbReference>
<evidence type="ECO:0000256" key="2">
    <source>
        <dbReference type="ARBA" id="ARBA00004496"/>
    </source>
</evidence>
<comment type="subcellular location">
    <subcellularLocation>
        <location evidence="2">Cytoplasm</location>
    </subcellularLocation>
    <subcellularLocation>
        <location evidence="1">Nucleus</location>
    </subcellularLocation>
</comment>
<proteinExistence type="inferred from homology"/>
<dbReference type="EMBL" id="JABSTV010001253">
    <property type="protein sequence ID" value="KAH7942797.1"/>
    <property type="molecule type" value="Genomic_DNA"/>
</dbReference>
<dbReference type="InterPro" id="IPR016024">
    <property type="entry name" value="ARM-type_fold"/>
</dbReference>
<dbReference type="GO" id="GO:0005634">
    <property type="term" value="C:nucleus"/>
    <property type="evidence" value="ECO:0007669"/>
    <property type="project" value="UniProtKB-SubCell"/>
</dbReference>
<keyword evidence="6" id="KW-0653">Protein transport</keyword>
<reference evidence="9" key="2">
    <citation type="submission" date="2021-09" db="EMBL/GenBank/DDBJ databases">
        <authorList>
            <person name="Jia N."/>
            <person name="Wang J."/>
            <person name="Shi W."/>
            <person name="Du L."/>
            <person name="Sun Y."/>
            <person name="Zhan W."/>
            <person name="Jiang J."/>
            <person name="Wang Q."/>
            <person name="Zhang B."/>
            <person name="Ji P."/>
            <person name="Sakyi L.B."/>
            <person name="Cui X."/>
            <person name="Yuan T."/>
            <person name="Jiang B."/>
            <person name="Yang W."/>
            <person name="Lam T.T.-Y."/>
            <person name="Chang Q."/>
            <person name="Ding S."/>
            <person name="Wang X."/>
            <person name="Zhu J."/>
            <person name="Ruan X."/>
            <person name="Zhao L."/>
            <person name="Wei J."/>
            <person name="Que T."/>
            <person name="Du C."/>
            <person name="Cheng J."/>
            <person name="Dai P."/>
            <person name="Han X."/>
            <person name="Huang E."/>
            <person name="Gao Y."/>
            <person name="Liu J."/>
            <person name="Shao H."/>
            <person name="Ye R."/>
            <person name="Li L."/>
            <person name="Wei W."/>
            <person name="Wang X."/>
            <person name="Wang C."/>
            <person name="Huo Q."/>
            <person name="Li W."/>
            <person name="Guo W."/>
            <person name="Chen H."/>
            <person name="Chen S."/>
            <person name="Zhou L."/>
            <person name="Zhou L."/>
            <person name="Ni X."/>
            <person name="Tian J."/>
            <person name="Zhou Y."/>
            <person name="Sheng Y."/>
            <person name="Liu T."/>
            <person name="Pan Y."/>
            <person name="Xia L."/>
            <person name="Li J."/>
            <person name="Zhao F."/>
            <person name="Cao W."/>
        </authorList>
    </citation>
    <scope>NUCLEOTIDE SEQUENCE</scope>
    <source>
        <strain evidence="9">Rsan-2018</strain>
        <tissue evidence="9">Larvae</tissue>
    </source>
</reference>
<keyword evidence="10" id="KW-1185">Reference proteome</keyword>
<feature type="domain" description="Exportin-1/Importin-beta-like" evidence="8">
    <location>
        <begin position="103"/>
        <end position="231"/>
    </location>
</feature>
<dbReference type="VEuPathDB" id="VectorBase:RSAN_034279"/>
<keyword evidence="7" id="KW-0539">Nucleus</keyword>
<evidence type="ECO:0000256" key="5">
    <source>
        <dbReference type="ARBA" id="ARBA00022490"/>
    </source>
</evidence>
<name>A0A9D4PIE2_RHISA</name>
<dbReference type="Gene3D" id="1.25.10.10">
    <property type="entry name" value="Leucine-rich Repeat Variant"/>
    <property type="match status" value="1"/>
</dbReference>
<evidence type="ECO:0000256" key="3">
    <source>
        <dbReference type="ARBA" id="ARBA00009466"/>
    </source>
</evidence>
<evidence type="ECO:0000256" key="4">
    <source>
        <dbReference type="ARBA" id="ARBA00022448"/>
    </source>
</evidence>
<reference evidence="9" key="1">
    <citation type="journal article" date="2020" name="Cell">
        <title>Large-Scale Comparative Analyses of Tick Genomes Elucidate Their Genetic Diversity and Vector Capacities.</title>
        <authorList>
            <consortium name="Tick Genome and Microbiome Consortium (TIGMIC)"/>
            <person name="Jia N."/>
            <person name="Wang J."/>
            <person name="Shi W."/>
            <person name="Du L."/>
            <person name="Sun Y."/>
            <person name="Zhan W."/>
            <person name="Jiang J.F."/>
            <person name="Wang Q."/>
            <person name="Zhang B."/>
            <person name="Ji P."/>
            <person name="Bell-Sakyi L."/>
            <person name="Cui X.M."/>
            <person name="Yuan T.T."/>
            <person name="Jiang B.G."/>
            <person name="Yang W.F."/>
            <person name="Lam T.T."/>
            <person name="Chang Q.C."/>
            <person name="Ding S.J."/>
            <person name="Wang X.J."/>
            <person name="Zhu J.G."/>
            <person name="Ruan X.D."/>
            <person name="Zhao L."/>
            <person name="Wei J.T."/>
            <person name="Ye R.Z."/>
            <person name="Que T.C."/>
            <person name="Du C.H."/>
            <person name="Zhou Y.H."/>
            <person name="Cheng J.X."/>
            <person name="Dai P.F."/>
            <person name="Guo W.B."/>
            <person name="Han X.H."/>
            <person name="Huang E.J."/>
            <person name="Li L.F."/>
            <person name="Wei W."/>
            <person name="Gao Y.C."/>
            <person name="Liu J.Z."/>
            <person name="Shao H.Z."/>
            <person name="Wang X."/>
            <person name="Wang C.C."/>
            <person name="Yang T.C."/>
            <person name="Huo Q.B."/>
            <person name="Li W."/>
            <person name="Chen H.Y."/>
            <person name="Chen S.E."/>
            <person name="Zhou L.G."/>
            <person name="Ni X.B."/>
            <person name="Tian J.H."/>
            <person name="Sheng Y."/>
            <person name="Liu T."/>
            <person name="Pan Y.S."/>
            <person name="Xia L.Y."/>
            <person name="Li J."/>
            <person name="Zhao F."/>
            <person name="Cao W.C."/>
        </authorList>
    </citation>
    <scope>NUCLEOTIDE SEQUENCE</scope>
    <source>
        <strain evidence="9">Rsan-2018</strain>
    </source>
</reference>
<dbReference type="InterPro" id="IPR011989">
    <property type="entry name" value="ARM-like"/>
</dbReference>
<keyword evidence="4" id="KW-0813">Transport</keyword>
<dbReference type="PANTHER" id="PTHR21452:SF4">
    <property type="entry name" value="EXPORTIN-6"/>
    <property type="match status" value="1"/>
</dbReference>
<evidence type="ECO:0000256" key="1">
    <source>
        <dbReference type="ARBA" id="ARBA00004123"/>
    </source>
</evidence>
<dbReference type="PANTHER" id="PTHR21452">
    <property type="entry name" value="EXPORTIN-6"/>
    <property type="match status" value="1"/>
</dbReference>
<organism evidence="9 10">
    <name type="scientific">Rhipicephalus sanguineus</name>
    <name type="common">Brown dog tick</name>
    <name type="synonym">Ixodes sanguineus</name>
    <dbReference type="NCBI Taxonomy" id="34632"/>
    <lineage>
        <taxon>Eukaryota</taxon>
        <taxon>Metazoa</taxon>
        <taxon>Ecdysozoa</taxon>
        <taxon>Arthropoda</taxon>
        <taxon>Chelicerata</taxon>
        <taxon>Arachnida</taxon>
        <taxon>Acari</taxon>
        <taxon>Parasitiformes</taxon>
        <taxon>Ixodida</taxon>
        <taxon>Ixodoidea</taxon>
        <taxon>Ixodidae</taxon>
        <taxon>Rhipicephalinae</taxon>
        <taxon>Rhipicephalus</taxon>
        <taxon>Rhipicephalus</taxon>
    </lineage>
</organism>